<gene>
    <name evidence="9" type="ORF">JYU34_020575</name>
</gene>
<dbReference type="SUPFAM" id="SSF51445">
    <property type="entry name" value="(Trans)glycosidases"/>
    <property type="match status" value="1"/>
</dbReference>
<evidence type="ECO:0000256" key="4">
    <source>
        <dbReference type="ARBA" id="ARBA00022729"/>
    </source>
</evidence>
<dbReference type="InterPro" id="IPR017853">
    <property type="entry name" value="GH"/>
</dbReference>
<keyword evidence="5 6" id="KW-0378">Hydrolase</keyword>
<dbReference type="EC" id="3.2.1.45" evidence="3 6"/>
<evidence type="ECO:0000259" key="8">
    <source>
        <dbReference type="Pfam" id="PF17189"/>
    </source>
</evidence>
<dbReference type="Pfam" id="PF02055">
    <property type="entry name" value="Glyco_hydro_30"/>
    <property type="match status" value="1"/>
</dbReference>
<keyword evidence="6" id="KW-0746">Sphingolipid metabolism</keyword>
<comment type="catalytic activity">
    <reaction evidence="1">
        <text>a beta-D-glucosyl-(1&lt;-&gt;1')-N-acylsphing-4-enine + H2O = an N-acylsphing-4-enine + D-glucose</text>
        <dbReference type="Rhea" id="RHEA:13269"/>
        <dbReference type="ChEBI" id="CHEBI:4167"/>
        <dbReference type="ChEBI" id="CHEBI:15377"/>
        <dbReference type="ChEBI" id="CHEBI:22801"/>
        <dbReference type="ChEBI" id="CHEBI:52639"/>
        <dbReference type="EC" id="3.2.1.45"/>
    </reaction>
    <physiologicalReaction direction="left-to-right" evidence="1">
        <dbReference type="Rhea" id="RHEA:13270"/>
    </physiologicalReaction>
</comment>
<dbReference type="InterPro" id="IPR001139">
    <property type="entry name" value="Glyco_hydro_30"/>
</dbReference>
<evidence type="ECO:0000256" key="5">
    <source>
        <dbReference type="ARBA" id="ARBA00022801"/>
    </source>
</evidence>
<dbReference type="InterPro" id="IPR033452">
    <property type="entry name" value="GH30_C"/>
</dbReference>
<keyword evidence="10" id="KW-1185">Reference proteome</keyword>
<accession>A0ABQ7PUP2</accession>
<evidence type="ECO:0000313" key="9">
    <source>
        <dbReference type="EMBL" id="KAG7296699.1"/>
    </source>
</evidence>
<keyword evidence="4" id="KW-0732">Signal</keyword>
<dbReference type="Proteomes" id="UP000823941">
    <property type="component" value="Chromosome 28"/>
</dbReference>
<dbReference type="Gene3D" id="3.20.20.80">
    <property type="entry name" value="Glycosidases"/>
    <property type="match status" value="1"/>
</dbReference>
<protein>
    <recommendedName>
        <fullName evidence="3 6">Glucosylceramidase</fullName>
        <ecNumber evidence="3 6">3.2.1.45</ecNumber>
    </recommendedName>
</protein>
<name>A0ABQ7PUP2_PLUXY</name>
<evidence type="ECO:0000256" key="1">
    <source>
        <dbReference type="ARBA" id="ARBA00001013"/>
    </source>
</evidence>
<dbReference type="EMBL" id="JAHIBW010000028">
    <property type="protein sequence ID" value="KAG7296699.1"/>
    <property type="molecule type" value="Genomic_DNA"/>
</dbReference>
<evidence type="ECO:0000313" key="10">
    <source>
        <dbReference type="Proteomes" id="UP000823941"/>
    </source>
</evidence>
<feature type="domain" description="Glycosyl hydrolase family 30 beta sandwich" evidence="8">
    <location>
        <begin position="262"/>
        <end position="323"/>
    </location>
</feature>
<comment type="caution">
    <text evidence="9">The sequence shown here is derived from an EMBL/GenBank/DDBJ whole genome shotgun (WGS) entry which is preliminary data.</text>
</comment>
<keyword evidence="6" id="KW-0326">Glycosidase</keyword>
<dbReference type="PANTHER" id="PTHR11069:SF23">
    <property type="entry name" value="LYSOSOMAL ACID GLUCOSYLCERAMIDASE"/>
    <property type="match status" value="1"/>
</dbReference>
<organism evidence="9 10">
    <name type="scientific">Plutella xylostella</name>
    <name type="common">Diamondback moth</name>
    <name type="synonym">Plutella maculipennis</name>
    <dbReference type="NCBI Taxonomy" id="51655"/>
    <lineage>
        <taxon>Eukaryota</taxon>
        <taxon>Metazoa</taxon>
        <taxon>Ecdysozoa</taxon>
        <taxon>Arthropoda</taxon>
        <taxon>Hexapoda</taxon>
        <taxon>Insecta</taxon>
        <taxon>Pterygota</taxon>
        <taxon>Neoptera</taxon>
        <taxon>Endopterygota</taxon>
        <taxon>Lepidoptera</taxon>
        <taxon>Glossata</taxon>
        <taxon>Ditrysia</taxon>
        <taxon>Yponomeutoidea</taxon>
        <taxon>Plutellidae</taxon>
        <taxon>Plutella</taxon>
    </lineage>
</organism>
<feature type="domain" description="Glycosyl hydrolase family 30 TIM-barrel" evidence="7">
    <location>
        <begin position="6"/>
        <end position="259"/>
    </location>
</feature>
<evidence type="ECO:0000259" key="7">
    <source>
        <dbReference type="Pfam" id="PF02055"/>
    </source>
</evidence>
<sequence length="325" mass="36904">MSASTDELYLITSIWTVPKWMRQENYDGIKNQVQPKYYGTMTLFIIKFLEAYREKGIEFWGVNYVNEPTVNVGVEIYEGSEEVFTSWTIKRLAEYATEHFIPAMQYHFSNVNILHFDDNRNILISNYFRYMKTKTNLPKYLNYVALHSYSNSFIGTSVVETLKSSFPNVTIISSEFCAGQGKGVQLGAWSTAEYYATNIIEELNAHSSAWIDWNLALNLDSGPHFSGTPVDAPIAVDAEKDEFYKQPSYYVMGHFSKFMPRGSVYVSLTSSFPTNLQYGAVLRPDGLVSTVVYNPTSAPVSVTIKDEEQEIDVIVTAHSINTILF</sequence>
<reference evidence="9 10" key="1">
    <citation type="submission" date="2021-06" db="EMBL/GenBank/DDBJ databases">
        <title>A haploid diamondback moth (Plutella xylostella L.) genome assembly resolves 31 chromosomes and identifies a diamide resistance mutation.</title>
        <authorList>
            <person name="Ward C.M."/>
            <person name="Perry K.D."/>
            <person name="Baker G."/>
            <person name="Powis K."/>
            <person name="Heckel D.G."/>
            <person name="Baxter S.W."/>
        </authorList>
    </citation>
    <scope>NUCLEOTIDE SEQUENCE [LARGE SCALE GENOMIC DNA]</scope>
    <source>
        <strain evidence="9 10">LV</strain>
        <tissue evidence="9">Single pupa</tissue>
    </source>
</reference>
<dbReference type="Pfam" id="PF17189">
    <property type="entry name" value="Glyco_hydro_30C"/>
    <property type="match status" value="1"/>
</dbReference>
<evidence type="ECO:0000256" key="2">
    <source>
        <dbReference type="ARBA" id="ARBA00005382"/>
    </source>
</evidence>
<dbReference type="InterPro" id="IPR033453">
    <property type="entry name" value="Glyco_hydro_30_TIM-barrel"/>
</dbReference>
<comment type="similarity">
    <text evidence="2 6">Belongs to the glycosyl hydrolase 30 family.</text>
</comment>
<proteinExistence type="inferred from homology"/>
<keyword evidence="6" id="KW-0443">Lipid metabolism</keyword>
<evidence type="ECO:0000256" key="3">
    <source>
        <dbReference type="ARBA" id="ARBA00012658"/>
    </source>
</evidence>
<evidence type="ECO:0000256" key="6">
    <source>
        <dbReference type="RuleBase" id="RU361188"/>
    </source>
</evidence>
<dbReference type="PANTHER" id="PTHR11069">
    <property type="entry name" value="GLUCOSYLCERAMIDASE"/>
    <property type="match status" value="1"/>
</dbReference>